<dbReference type="InterPro" id="IPR005273">
    <property type="entry name" value="Ura-DNA_glyco_family4"/>
</dbReference>
<dbReference type="PANTHER" id="PTHR33693">
    <property type="entry name" value="TYPE-5 URACIL-DNA GLYCOSYLASE"/>
    <property type="match status" value="1"/>
</dbReference>
<dbReference type="InterPro" id="IPR051536">
    <property type="entry name" value="UDG_Type-4/5"/>
</dbReference>
<dbReference type="EC" id="3.2.2.27" evidence="3"/>
<organism evidence="13 14">
    <name type="scientific">Thermincola potens (strain JR)</name>
    <dbReference type="NCBI Taxonomy" id="635013"/>
    <lineage>
        <taxon>Bacteria</taxon>
        <taxon>Bacillati</taxon>
        <taxon>Bacillota</taxon>
        <taxon>Clostridia</taxon>
        <taxon>Eubacteriales</taxon>
        <taxon>Thermincolaceae</taxon>
        <taxon>Thermincola</taxon>
    </lineage>
</organism>
<evidence type="ECO:0000256" key="8">
    <source>
        <dbReference type="ARBA" id="ARBA00022801"/>
    </source>
</evidence>
<protein>
    <recommendedName>
        <fullName evidence="4">Type-4 uracil-DNA glycosylase</fullName>
        <ecNumber evidence="3">3.2.2.27</ecNumber>
    </recommendedName>
</protein>
<dbReference type="SMART" id="SM00987">
    <property type="entry name" value="UreE_C"/>
    <property type="match status" value="1"/>
</dbReference>
<sequence length="197" mass="21828">MNDFELLAAIENCSDLEQLSLLARDCCRCGLRAGCRGVVFGKGNPDADLMFIGEGPGAEEDRQGLPFVGAAGQLLDKIILAGGWQLNEVYIANIVKCRPPGNRTPAPQEADACKPWLEKQIALIKPKIIVLLGSVAIQNIIDRGARITRDRGRWYEKNGIRIMPTFHPAALLRDPAKKRPVWEDIKKVRALYDSLIR</sequence>
<evidence type="ECO:0000256" key="4">
    <source>
        <dbReference type="ARBA" id="ARBA00019403"/>
    </source>
</evidence>
<name>D5XCB7_THEPJ</name>
<dbReference type="GO" id="GO:0046872">
    <property type="term" value="F:metal ion binding"/>
    <property type="evidence" value="ECO:0007669"/>
    <property type="project" value="UniProtKB-KW"/>
</dbReference>
<keyword evidence="9" id="KW-0408">Iron</keyword>
<proteinExistence type="inferred from homology"/>
<dbReference type="eggNOG" id="COG1573">
    <property type="taxonomic scope" value="Bacteria"/>
</dbReference>
<dbReference type="KEGG" id="tjr:TherJR_2735"/>
<dbReference type="InterPro" id="IPR005122">
    <property type="entry name" value="Uracil-DNA_glycosylase-like"/>
</dbReference>
<dbReference type="Pfam" id="PF03167">
    <property type="entry name" value="UDG"/>
    <property type="match status" value="1"/>
</dbReference>
<dbReference type="GO" id="GO:0004844">
    <property type="term" value="F:uracil DNA N-glycosylase activity"/>
    <property type="evidence" value="ECO:0007669"/>
    <property type="project" value="UniProtKB-EC"/>
</dbReference>
<comment type="similarity">
    <text evidence="2">Belongs to the uracil-DNA glycosylase (UDG) superfamily. Type 4 (UDGa) family.</text>
</comment>
<dbReference type="Proteomes" id="UP000002377">
    <property type="component" value="Chromosome"/>
</dbReference>
<dbReference type="AlphaFoldDB" id="D5XCB7"/>
<keyword evidence="11" id="KW-0234">DNA repair</keyword>
<evidence type="ECO:0000256" key="3">
    <source>
        <dbReference type="ARBA" id="ARBA00012030"/>
    </source>
</evidence>
<dbReference type="STRING" id="635013.TherJR_2735"/>
<evidence type="ECO:0000313" key="13">
    <source>
        <dbReference type="EMBL" id="ADG83569.1"/>
    </source>
</evidence>
<accession>D5XCB7</accession>
<evidence type="ECO:0000259" key="12">
    <source>
        <dbReference type="SMART" id="SM00986"/>
    </source>
</evidence>
<dbReference type="GO" id="GO:0051539">
    <property type="term" value="F:4 iron, 4 sulfur cluster binding"/>
    <property type="evidence" value="ECO:0007669"/>
    <property type="project" value="UniProtKB-KW"/>
</dbReference>
<evidence type="ECO:0000256" key="6">
    <source>
        <dbReference type="ARBA" id="ARBA00022723"/>
    </source>
</evidence>
<dbReference type="PANTHER" id="PTHR33693:SF1">
    <property type="entry name" value="TYPE-4 URACIL-DNA GLYCOSYLASE"/>
    <property type="match status" value="1"/>
</dbReference>
<comment type="catalytic activity">
    <reaction evidence="1">
        <text>Hydrolyzes single-stranded DNA or mismatched double-stranded DNA and polynucleotides, releasing free uracil.</text>
        <dbReference type="EC" id="3.2.2.27"/>
    </reaction>
</comment>
<evidence type="ECO:0000256" key="10">
    <source>
        <dbReference type="ARBA" id="ARBA00023014"/>
    </source>
</evidence>
<dbReference type="NCBIfam" id="TIGR00758">
    <property type="entry name" value="UDG_fam4"/>
    <property type="match status" value="1"/>
</dbReference>
<dbReference type="SMART" id="SM00986">
    <property type="entry name" value="UDG"/>
    <property type="match status" value="1"/>
</dbReference>
<dbReference type="CDD" id="cd10030">
    <property type="entry name" value="UDG-F4_TTUDGA_SPO1dp_like"/>
    <property type="match status" value="1"/>
</dbReference>
<evidence type="ECO:0000313" key="14">
    <source>
        <dbReference type="Proteomes" id="UP000002377"/>
    </source>
</evidence>
<dbReference type="HOGENOM" id="CLU_044815_1_3_9"/>
<dbReference type="EMBL" id="CP002028">
    <property type="protein sequence ID" value="ADG83569.1"/>
    <property type="molecule type" value="Genomic_DNA"/>
</dbReference>
<evidence type="ECO:0000256" key="11">
    <source>
        <dbReference type="ARBA" id="ARBA00023204"/>
    </source>
</evidence>
<keyword evidence="5" id="KW-0004">4Fe-4S</keyword>
<dbReference type="Gene3D" id="3.40.470.10">
    <property type="entry name" value="Uracil-DNA glycosylase-like domain"/>
    <property type="match status" value="1"/>
</dbReference>
<evidence type="ECO:0000256" key="1">
    <source>
        <dbReference type="ARBA" id="ARBA00001400"/>
    </source>
</evidence>
<gene>
    <name evidence="13" type="ordered locus">TherJR_2735</name>
</gene>
<dbReference type="GO" id="GO:0006281">
    <property type="term" value="P:DNA repair"/>
    <property type="evidence" value="ECO:0007669"/>
    <property type="project" value="UniProtKB-KW"/>
</dbReference>
<dbReference type="RefSeq" id="WP_013121559.1">
    <property type="nucleotide sequence ID" value="NC_014152.1"/>
</dbReference>
<keyword evidence="7" id="KW-0227">DNA damage</keyword>
<evidence type="ECO:0000256" key="2">
    <source>
        <dbReference type="ARBA" id="ARBA00006521"/>
    </source>
</evidence>
<evidence type="ECO:0000256" key="9">
    <source>
        <dbReference type="ARBA" id="ARBA00023004"/>
    </source>
</evidence>
<keyword evidence="10" id="KW-0411">Iron-sulfur</keyword>
<evidence type="ECO:0000256" key="5">
    <source>
        <dbReference type="ARBA" id="ARBA00022485"/>
    </source>
</evidence>
<dbReference type="InterPro" id="IPR036895">
    <property type="entry name" value="Uracil-DNA_glycosylase-like_sf"/>
</dbReference>
<keyword evidence="8" id="KW-0378">Hydrolase</keyword>
<dbReference type="SUPFAM" id="SSF52141">
    <property type="entry name" value="Uracil-DNA glycosylase-like"/>
    <property type="match status" value="1"/>
</dbReference>
<evidence type="ECO:0000256" key="7">
    <source>
        <dbReference type="ARBA" id="ARBA00022763"/>
    </source>
</evidence>
<keyword evidence="6" id="KW-0479">Metal-binding</keyword>
<reference evidence="13 14" key="1">
    <citation type="submission" date="2010-05" db="EMBL/GenBank/DDBJ databases">
        <title>Complete sequence of Thermincola sp. JR.</title>
        <authorList>
            <consortium name="US DOE Joint Genome Institute"/>
            <person name="Lucas S."/>
            <person name="Copeland A."/>
            <person name="Lapidus A."/>
            <person name="Cheng J.-F."/>
            <person name="Bruce D."/>
            <person name="Goodwin L."/>
            <person name="Pitluck S."/>
            <person name="Chertkov O."/>
            <person name="Detter J.C."/>
            <person name="Han C."/>
            <person name="Tapia R."/>
            <person name="Land M."/>
            <person name="Hauser L."/>
            <person name="Kyrpides N."/>
            <person name="Mikhailova N."/>
            <person name="Hazen T.C."/>
            <person name="Woyke T."/>
        </authorList>
    </citation>
    <scope>NUCLEOTIDE SEQUENCE [LARGE SCALE GENOMIC DNA]</scope>
    <source>
        <strain evidence="13 14">JR</strain>
    </source>
</reference>
<feature type="domain" description="Uracil-DNA glycosylase-like" evidence="12">
    <location>
        <begin position="40"/>
        <end position="186"/>
    </location>
</feature>
<keyword evidence="14" id="KW-1185">Reference proteome</keyword>